<keyword evidence="2" id="KW-1185">Reference proteome</keyword>
<evidence type="ECO:0008006" key="3">
    <source>
        <dbReference type="Google" id="ProtNLM"/>
    </source>
</evidence>
<dbReference type="RefSeq" id="WP_253668157.1">
    <property type="nucleotide sequence ID" value="NZ_JAMTCP010000003.1"/>
</dbReference>
<protein>
    <recommendedName>
        <fullName evidence="3">Transposase</fullName>
    </recommendedName>
</protein>
<dbReference type="EMBL" id="JAMTCP010000003">
    <property type="protein sequence ID" value="MCP2257190.1"/>
    <property type="molecule type" value="Genomic_DNA"/>
</dbReference>
<dbReference type="Proteomes" id="UP001205311">
    <property type="component" value="Unassembled WGS sequence"/>
</dbReference>
<accession>A0ABT1HNV6</accession>
<name>A0ABT1HNV6_STRSD</name>
<gene>
    <name evidence="1" type="ORF">LX15_000875</name>
</gene>
<evidence type="ECO:0000313" key="1">
    <source>
        <dbReference type="EMBL" id="MCP2257190.1"/>
    </source>
</evidence>
<reference evidence="1 2" key="1">
    <citation type="submission" date="2022-06" db="EMBL/GenBank/DDBJ databases">
        <title>Genomic Encyclopedia of Archaeal and Bacterial Type Strains, Phase II (KMG-II): from individual species to whole genera.</title>
        <authorList>
            <person name="Goeker M."/>
        </authorList>
    </citation>
    <scope>NUCLEOTIDE SEQUENCE [LARGE SCALE GENOMIC DNA]</scope>
    <source>
        <strain evidence="1 2">DSM 40477</strain>
    </source>
</reference>
<sequence>MLLSEGRTPTVSGPNNFVKTYWGRGYTTVAQALNVHYKAEHADNPVTVTTPDEVRALLAVVRDAYPGGKTLCC</sequence>
<comment type="caution">
    <text evidence="1">The sequence shown here is derived from an EMBL/GenBank/DDBJ whole genome shotgun (WGS) entry which is preliminary data.</text>
</comment>
<evidence type="ECO:0000313" key="2">
    <source>
        <dbReference type="Proteomes" id="UP001205311"/>
    </source>
</evidence>
<organism evidence="1 2">
    <name type="scientific">Streptoalloteichus tenebrarius (strain ATCC 17920 / DSM 40477 / JCM 4838 / CBS 697.72 / NBRC 16177 / NCIMB 11028 / NRRL B-12390 / A12253. 1 / ISP 5477)</name>
    <name type="common">Streptomyces tenebrarius</name>
    <dbReference type="NCBI Taxonomy" id="1933"/>
    <lineage>
        <taxon>Bacteria</taxon>
        <taxon>Bacillati</taxon>
        <taxon>Actinomycetota</taxon>
        <taxon>Actinomycetes</taxon>
        <taxon>Pseudonocardiales</taxon>
        <taxon>Pseudonocardiaceae</taxon>
        <taxon>Streptoalloteichus</taxon>
    </lineage>
</organism>
<proteinExistence type="predicted"/>